<dbReference type="EMBL" id="CM042010">
    <property type="protein sequence ID" value="KAI3781583.1"/>
    <property type="molecule type" value="Genomic_DNA"/>
</dbReference>
<accession>A0ACB9GDL9</accession>
<name>A0ACB9GDL9_CICIN</name>
<evidence type="ECO:0000313" key="2">
    <source>
        <dbReference type="Proteomes" id="UP001055811"/>
    </source>
</evidence>
<dbReference type="Proteomes" id="UP001055811">
    <property type="component" value="Linkage Group LG02"/>
</dbReference>
<comment type="caution">
    <text evidence="1">The sequence shown here is derived from an EMBL/GenBank/DDBJ whole genome shotgun (WGS) entry which is preliminary data.</text>
</comment>
<reference evidence="1 2" key="2">
    <citation type="journal article" date="2022" name="Mol. Ecol. Resour.">
        <title>The genomes of chicory, endive, great burdock and yacon provide insights into Asteraceae paleo-polyploidization history and plant inulin production.</title>
        <authorList>
            <person name="Fan W."/>
            <person name="Wang S."/>
            <person name="Wang H."/>
            <person name="Wang A."/>
            <person name="Jiang F."/>
            <person name="Liu H."/>
            <person name="Zhao H."/>
            <person name="Xu D."/>
            <person name="Zhang Y."/>
        </authorList>
    </citation>
    <scope>NUCLEOTIDE SEQUENCE [LARGE SCALE GENOMIC DNA]</scope>
    <source>
        <strain evidence="2">cv. Punajuju</strain>
        <tissue evidence="1">Leaves</tissue>
    </source>
</reference>
<evidence type="ECO:0000313" key="1">
    <source>
        <dbReference type="EMBL" id="KAI3781583.1"/>
    </source>
</evidence>
<gene>
    <name evidence="1" type="ORF">L2E82_11601</name>
</gene>
<protein>
    <submittedName>
        <fullName evidence="1">Uncharacterized protein</fullName>
    </submittedName>
</protein>
<sequence>MAKDILAIQISTVASESTFSTGRRVLTDYRANLSTLIVLYAAAGRLAGAPALKFVADPASSATIVFRISMMFVLILRKV</sequence>
<organism evidence="1 2">
    <name type="scientific">Cichorium intybus</name>
    <name type="common">Chicory</name>
    <dbReference type="NCBI Taxonomy" id="13427"/>
    <lineage>
        <taxon>Eukaryota</taxon>
        <taxon>Viridiplantae</taxon>
        <taxon>Streptophyta</taxon>
        <taxon>Embryophyta</taxon>
        <taxon>Tracheophyta</taxon>
        <taxon>Spermatophyta</taxon>
        <taxon>Magnoliopsida</taxon>
        <taxon>eudicotyledons</taxon>
        <taxon>Gunneridae</taxon>
        <taxon>Pentapetalae</taxon>
        <taxon>asterids</taxon>
        <taxon>campanulids</taxon>
        <taxon>Asterales</taxon>
        <taxon>Asteraceae</taxon>
        <taxon>Cichorioideae</taxon>
        <taxon>Cichorieae</taxon>
        <taxon>Cichoriinae</taxon>
        <taxon>Cichorium</taxon>
    </lineage>
</organism>
<keyword evidence="2" id="KW-1185">Reference proteome</keyword>
<reference evidence="2" key="1">
    <citation type="journal article" date="2022" name="Mol. Ecol. Resour.">
        <title>The genomes of chicory, endive, great burdock and yacon provide insights into Asteraceae palaeo-polyploidization history and plant inulin production.</title>
        <authorList>
            <person name="Fan W."/>
            <person name="Wang S."/>
            <person name="Wang H."/>
            <person name="Wang A."/>
            <person name="Jiang F."/>
            <person name="Liu H."/>
            <person name="Zhao H."/>
            <person name="Xu D."/>
            <person name="Zhang Y."/>
        </authorList>
    </citation>
    <scope>NUCLEOTIDE SEQUENCE [LARGE SCALE GENOMIC DNA]</scope>
    <source>
        <strain evidence="2">cv. Punajuju</strain>
    </source>
</reference>
<proteinExistence type="predicted"/>